<evidence type="ECO:0000313" key="2">
    <source>
        <dbReference type="Proteomes" id="UP001151760"/>
    </source>
</evidence>
<protein>
    <submittedName>
        <fullName evidence="1">Uncharacterized protein</fullName>
    </submittedName>
</protein>
<organism evidence="1 2">
    <name type="scientific">Tanacetum coccineum</name>
    <dbReference type="NCBI Taxonomy" id="301880"/>
    <lineage>
        <taxon>Eukaryota</taxon>
        <taxon>Viridiplantae</taxon>
        <taxon>Streptophyta</taxon>
        <taxon>Embryophyta</taxon>
        <taxon>Tracheophyta</taxon>
        <taxon>Spermatophyta</taxon>
        <taxon>Magnoliopsida</taxon>
        <taxon>eudicotyledons</taxon>
        <taxon>Gunneridae</taxon>
        <taxon>Pentapetalae</taxon>
        <taxon>asterids</taxon>
        <taxon>campanulids</taxon>
        <taxon>Asterales</taxon>
        <taxon>Asteraceae</taxon>
        <taxon>Asteroideae</taxon>
        <taxon>Anthemideae</taxon>
        <taxon>Anthemidinae</taxon>
        <taxon>Tanacetum</taxon>
    </lineage>
</organism>
<sequence length="103" mass="11856">MKKRGWCPEFECRIQSDTLGIGSSGSNRGVWVRLIGSRSSYYGCNREKLEDVRLAREINALYMRVTAIVDERVNFVNELDMLEPKLVPGKMAKFVKEIQDKDI</sequence>
<accession>A0ABQ5CD76</accession>
<name>A0ABQ5CD76_9ASTR</name>
<comment type="caution">
    <text evidence="1">The sequence shown here is derived from an EMBL/GenBank/DDBJ whole genome shotgun (WGS) entry which is preliminary data.</text>
</comment>
<reference evidence="1" key="2">
    <citation type="submission" date="2022-01" db="EMBL/GenBank/DDBJ databases">
        <authorList>
            <person name="Yamashiro T."/>
            <person name="Shiraishi A."/>
            <person name="Satake H."/>
            <person name="Nakayama K."/>
        </authorList>
    </citation>
    <scope>NUCLEOTIDE SEQUENCE</scope>
</reference>
<keyword evidence="2" id="KW-1185">Reference proteome</keyword>
<dbReference type="Proteomes" id="UP001151760">
    <property type="component" value="Unassembled WGS sequence"/>
</dbReference>
<proteinExistence type="predicted"/>
<dbReference type="EMBL" id="BQNB010014170">
    <property type="protein sequence ID" value="GJT24890.1"/>
    <property type="molecule type" value="Genomic_DNA"/>
</dbReference>
<evidence type="ECO:0000313" key="1">
    <source>
        <dbReference type="EMBL" id="GJT24890.1"/>
    </source>
</evidence>
<gene>
    <name evidence="1" type="ORF">Tco_0894827</name>
</gene>
<reference evidence="1" key="1">
    <citation type="journal article" date="2022" name="Int. J. Mol. Sci.">
        <title>Draft Genome of Tanacetum Coccineum: Genomic Comparison of Closely Related Tanacetum-Family Plants.</title>
        <authorList>
            <person name="Yamashiro T."/>
            <person name="Shiraishi A."/>
            <person name="Nakayama K."/>
            <person name="Satake H."/>
        </authorList>
    </citation>
    <scope>NUCLEOTIDE SEQUENCE</scope>
</reference>